<dbReference type="SUPFAM" id="SSF103473">
    <property type="entry name" value="MFS general substrate transporter"/>
    <property type="match status" value="1"/>
</dbReference>
<keyword evidence="4 7" id="KW-0812">Transmembrane</keyword>
<feature type="transmembrane region" description="Helical" evidence="7">
    <location>
        <begin position="162"/>
        <end position="186"/>
    </location>
</feature>
<dbReference type="Gene3D" id="1.20.1720.10">
    <property type="entry name" value="Multidrug resistance protein D"/>
    <property type="match status" value="1"/>
</dbReference>
<feature type="transmembrane region" description="Helical" evidence="7">
    <location>
        <begin position="135"/>
        <end position="156"/>
    </location>
</feature>
<dbReference type="PRINTS" id="PR01036">
    <property type="entry name" value="TCRTETB"/>
</dbReference>
<evidence type="ECO:0000256" key="5">
    <source>
        <dbReference type="ARBA" id="ARBA00022989"/>
    </source>
</evidence>
<dbReference type="OrthoDB" id="9781469at2"/>
<feature type="domain" description="Major facilitator superfamily (MFS) profile" evidence="8">
    <location>
        <begin position="11"/>
        <end position="492"/>
    </location>
</feature>
<dbReference type="PANTHER" id="PTHR42718">
    <property type="entry name" value="MAJOR FACILITATOR SUPERFAMILY MULTIDRUG TRANSPORTER MFSC"/>
    <property type="match status" value="1"/>
</dbReference>
<feature type="transmembrane region" description="Helical" evidence="7">
    <location>
        <begin position="357"/>
        <end position="380"/>
    </location>
</feature>
<evidence type="ECO:0000256" key="1">
    <source>
        <dbReference type="ARBA" id="ARBA00004651"/>
    </source>
</evidence>
<dbReference type="InterPro" id="IPR020846">
    <property type="entry name" value="MFS_dom"/>
</dbReference>
<reference evidence="9 10" key="1">
    <citation type="journal article" date="2014" name="Genome Announc.">
        <title>Draft Genome Sequence of Propane- and Butane-Oxidizing Actinobacterium Rhodococcus ruber IEGM 231.</title>
        <authorList>
            <person name="Ivshina I.B."/>
            <person name="Kuyukina M.S."/>
            <person name="Krivoruchko A.V."/>
            <person name="Barbe V."/>
            <person name="Fischer C."/>
        </authorList>
    </citation>
    <scope>NUCLEOTIDE SEQUENCE [LARGE SCALE GENOMIC DNA]</scope>
</reference>
<evidence type="ECO:0000256" key="6">
    <source>
        <dbReference type="ARBA" id="ARBA00023136"/>
    </source>
</evidence>
<keyword evidence="5 7" id="KW-1133">Transmembrane helix</keyword>
<gene>
    <name evidence="9" type="ORF">RHRU231_480072</name>
</gene>
<name>A0A098BMT2_9NOCA</name>
<evidence type="ECO:0000256" key="7">
    <source>
        <dbReference type="SAM" id="Phobius"/>
    </source>
</evidence>
<dbReference type="InterPro" id="IPR036259">
    <property type="entry name" value="MFS_trans_sf"/>
</dbReference>
<feature type="transmembrane region" description="Helical" evidence="7">
    <location>
        <begin position="107"/>
        <end position="128"/>
    </location>
</feature>
<keyword evidence="2" id="KW-0813">Transport</keyword>
<feature type="transmembrane region" description="Helical" evidence="7">
    <location>
        <begin position="264"/>
        <end position="285"/>
    </location>
</feature>
<feature type="transmembrane region" description="Helical" evidence="7">
    <location>
        <begin position="297"/>
        <end position="317"/>
    </location>
</feature>
<evidence type="ECO:0000313" key="10">
    <source>
        <dbReference type="Proteomes" id="UP000042997"/>
    </source>
</evidence>
<organism evidence="9 10">
    <name type="scientific">Rhodococcus ruber</name>
    <dbReference type="NCBI Taxonomy" id="1830"/>
    <lineage>
        <taxon>Bacteria</taxon>
        <taxon>Bacillati</taxon>
        <taxon>Actinomycetota</taxon>
        <taxon>Actinomycetes</taxon>
        <taxon>Mycobacteriales</taxon>
        <taxon>Nocardiaceae</taxon>
        <taxon>Rhodococcus</taxon>
    </lineage>
</organism>
<dbReference type="GO" id="GO:0005886">
    <property type="term" value="C:plasma membrane"/>
    <property type="evidence" value="ECO:0007669"/>
    <property type="project" value="UniProtKB-SubCell"/>
</dbReference>
<evidence type="ECO:0000256" key="4">
    <source>
        <dbReference type="ARBA" id="ARBA00022692"/>
    </source>
</evidence>
<evidence type="ECO:0000259" key="8">
    <source>
        <dbReference type="PROSITE" id="PS50850"/>
    </source>
</evidence>
<feature type="transmembrane region" description="Helical" evidence="7">
    <location>
        <begin position="77"/>
        <end position="95"/>
    </location>
</feature>
<dbReference type="Proteomes" id="UP000042997">
    <property type="component" value="Unassembled WGS sequence"/>
</dbReference>
<dbReference type="CDD" id="cd17321">
    <property type="entry name" value="MFS_MMR_MDR_like"/>
    <property type="match status" value="1"/>
</dbReference>
<dbReference type="InterPro" id="IPR011701">
    <property type="entry name" value="MFS"/>
</dbReference>
<sequence length="511" mass="51817">MKPNPHRQWWALAALALAVLTLGFDITILNVALPTIATDLSASTSALQWMVNAYVLVMAGLMLTCGALGDRYGRKRLIAVALVVFGAASAAAAWAPTAGWAIGARAVMGVGAAILMPVAFAVVAALFAPRERGKAVAALVMATGIGIPLGPLIAGYLLEHFWWGSVFLINVPLAAAALAAIAAVLPESRDPDPRRLDVVGALSSTAGLSIGVYAVIAAPTRGWTDPVVIACLLAAAALLTGFARWELRTGDPMIDLRLFGRPQFLWSSVAGMLVSFGLLGILFVIPQYMQLVAGHDAFGTGLRLLPLIAGLVIGAPAGERLAARLAYRVPVAAGLAALAAGVTLGATTSITSGYGFVAGWLFLAGLGTGMALAPAMDAVLDALPTEHAGAGTAVTMTLRQVGGALGVAVLGSVLAQGYTDRLDTVGLPTAAADTARDSLAGALAIAARLNLPEVGLSAQAAYLHGIALVLLVTAALALLGACVTIARLPGHPPAADSLTPVGGINDEANRN</sequence>
<feature type="transmembrane region" description="Helical" evidence="7">
    <location>
        <begin position="47"/>
        <end position="65"/>
    </location>
</feature>
<feature type="transmembrane region" description="Helical" evidence="7">
    <location>
        <begin position="223"/>
        <end position="243"/>
    </location>
</feature>
<feature type="transmembrane region" description="Helical" evidence="7">
    <location>
        <begin position="461"/>
        <end position="486"/>
    </location>
</feature>
<dbReference type="AlphaFoldDB" id="A0A098BMT2"/>
<feature type="transmembrane region" description="Helical" evidence="7">
    <location>
        <begin position="329"/>
        <end position="351"/>
    </location>
</feature>
<evidence type="ECO:0000256" key="3">
    <source>
        <dbReference type="ARBA" id="ARBA00022475"/>
    </source>
</evidence>
<dbReference type="PANTHER" id="PTHR42718:SF42">
    <property type="entry name" value="EXPORT PROTEIN"/>
    <property type="match status" value="1"/>
</dbReference>
<dbReference type="EMBL" id="CCSD01000059">
    <property type="protein sequence ID" value="CDZ89525.1"/>
    <property type="molecule type" value="Genomic_DNA"/>
</dbReference>
<keyword evidence="6 7" id="KW-0472">Membrane</keyword>
<dbReference type="InterPro" id="IPR004638">
    <property type="entry name" value="EmrB-like"/>
</dbReference>
<comment type="subcellular location">
    <subcellularLocation>
        <location evidence="1">Cell membrane</location>
        <topology evidence="1">Multi-pass membrane protein</topology>
    </subcellularLocation>
</comment>
<evidence type="ECO:0000256" key="2">
    <source>
        <dbReference type="ARBA" id="ARBA00022448"/>
    </source>
</evidence>
<dbReference type="RefSeq" id="WP_040272614.1">
    <property type="nucleotide sequence ID" value="NZ_JAJNCM010000007.1"/>
</dbReference>
<dbReference type="Pfam" id="PF07690">
    <property type="entry name" value="MFS_1"/>
    <property type="match status" value="1"/>
</dbReference>
<dbReference type="GO" id="GO:0022857">
    <property type="term" value="F:transmembrane transporter activity"/>
    <property type="evidence" value="ECO:0007669"/>
    <property type="project" value="InterPro"/>
</dbReference>
<accession>A0A098BMT2</accession>
<dbReference type="NCBIfam" id="TIGR00711">
    <property type="entry name" value="efflux_EmrB"/>
    <property type="match status" value="1"/>
</dbReference>
<dbReference type="Gene3D" id="1.20.1250.20">
    <property type="entry name" value="MFS general substrate transporter like domains"/>
    <property type="match status" value="1"/>
</dbReference>
<dbReference type="PROSITE" id="PS50850">
    <property type="entry name" value="MFS"/>
    <property type="match status" value="1"/>
</dbReference>
<evidence type="ECO:0000313" key="9">
    <source>
        <dbReference type="EMBL" id="CDZ89525.1"/>
    </source>
</evidence>
<proteinExistence type="predicted"/>
<protein>
    <submittedName>
        <fullName evidence="9">Drug resistance transporter, EmrB/QacA subfamily</fullName>
    </submittedName>
</protein>
<feature type="transmembrane region" description="Helical" evidence="7">
    <location>
        <begin position="198"/>
        <end position="217"/>
    </location>
</feature>
<keyword evidence="3" id="KW-1003">Cell membrane</keyword>